<gene>
    <name evidence="2" type="ORF">L873DRAFT_1288001</name>
</gene>
<sequence length="122" mass="13519">MFSDLDKLILLQITIVMRHNINLRGLKELCKSLPATIKNINIVFVILEDRISEYSHIQSVPEAKDIKPRSMDLTINQFCLVLTEETMQSMTVDGAFKDGGVGADESGSRDNDGGDMVMGSTQ</sequence>
<evidence type="ECO:0000256" key="1">
    <source>
        <dbReference type="SAM" id="MobiDB-lite"/>
    </source>
</evidence>
<name>A0A3N4IRH7_9PEZI</name>
<proteinExistence type="predicted"/>
<evidence type="ECO:0000313" key="3">
    <source>
        <dbReference type="Proteomes" id="UP000276215"/>
    </source>
</evidence>
<accession>A0A3N4IRH7</accession>
<evidence type="ECO:0000313" key="2">
    <source>
        <dbReference type="EMBL" id="RPA88416.1"/>
    </source>
</evidence>
<dbReference type="OrthoDB" id="5485002at2759"/>
<feature type="region of interest" description="Disordered" evidence="1">
    <location>
        <begin position="97"/>
        <end position="122"/>
    </location>
</feature>
<dbReference type="AlphaFoldDB" id="A0A3N4IRH7"/>
<dbReference type="Proteomes" id="UP000276215">
    <property type="component" value="Unassembled WGS sequence"/>
</dbReference>
<protein>
    <submittedName>
        <fullName evidence="2">Uncharacterized protein</fullName>
    </submittedName>
</protein>
<organism evidence="2 3">
    <name type="scientific">Choiromyces venosus 120613-1</name>
    <dbReference type="NCBI Taxonomy" id="1336337"/>
    <lineage>
        <taxon>Eukaryota</taxon>
        <taxon>Fungi</taxon>
        <taxon>Dikarya</taxon>
        <taxon>Ascomycota</taxon>
        <taxon>Pezizomycotina</taxon>
        <taxon>Pezizomycetes</taxon>
        <taxon>Pezizales</taxon>
        <taxon>Tuberaceae</taxon>
        <taxon>Choiromyces</taxon>
    </lineage>
</organism>
<dbReference type="EMBL" id="ML121056">
    <property type="protein sequence ID" value="RPA88416.1"/>
    <property type="molecule type" value="Genomic_DNA"/>
</dbReference>
<reference evidence="2 3" key="1">
    <citation type="journal article" date="2018" name="Nat. Ecol. Evol.">
        <title>Pezizomycetes genomes reveal the molecular basis of ectomycorrhizal truffle lifestyle.</title>
        <authorList>
            <person name="Murat C."/>
            <person name="Payen T."/>
            <person name="Noel B."/>
            <person name="Kuo A."/>
            <person name="Morin E."/>
            <person name="Chen J."/>
            <person name="Kohler A."/>
            <person name="Krizsan K."/>
            <person name="Balestrini R."/>
            <person name="Da Silva C."/>
            <person name="Montanini B."/>
            <person name="Hainaut M."/>
            <person name="Levati E."/>
            <person name="Barry K.W."/>
            <person name="Belfiori B."/>
            <person name="Cichocki N."/>
            <person name="Clum A."/>
            <person name="Dockter R.B."/>
            <person name="Fauchery L."/>
            <person name="Guy J."/>
            <person name="Iotti M."/>
            <person name="Le Tacon F."/>
            <person name="Lindquist E.A."/>
            <person name="Lipzen A."/>
            <person name="Malagnac F."/>
            <person name="Mello A."/>
            <person name="Molinier V."/>
            <person name="Miyauchi S."/>
            <person name="Poulain J."/>
            <person name="Riccioni C."/>
            <person name="Rubini A."/>
            <person name="Sitrit Y."/>
            <person name="Splivallo R."/>
            <person name="Traeger S."/>
            <person name="Wang M."/>
            <person name="Zifcakova L."/>
            <person name="Wipf D."/>
            <person name="Zambonelli A."/>
            <person name="Paolocci F."/>
            <person name="Nowrousian M."/>
            <person name="Ottonello S."/>
            <person name="Baldrian P."/>
            <person name="Spatafora J.W."/>
            <person name="Henrissat B."/>
            <person name="Nagy L.G."/>
            <person name="Aury J.M."/>
            <person name="Wincker P."/>
            <person name="Grigoriev I.V."/>
            <person name="Bonfante P."/>
            <person name="Martin F.M."/>
        </authorList>
    </citation>
    <scope>NUCLEOTIDE SEQUENCE [LARGE SCALE GENOMIC DNA]</scope>
    <source>
        <strain evidence="2 3">120613-1</strain>
    </source>
</reference>
<keyword evidence="3" id="KW-1185">Reference proteome</keyword>